<evidence type="ECO:0000313" key="1">
    <source>
        <dbReference type="EMBL" id="ORW43632.1"/>
    </source>
</evidence>
<protein>
    <submittedName>
        <fullName evidence="1">Uncharacterized protein</fullName>
    </submittedName>
</protein>
<dbReference type="AlphaFoldDB" id="A0A1X2A855"/>
<reference evidence="1 2" key="1">
    <citation type="journal article" date="2015" name="Emerg. Microbes Infect.">
        <title>Characterization of 17 strains belonging to the Mycobacterium simiae complex and description of Mycobacterium paraense sp. nov.</title>
        <authorList>
            <person name="Fusco da Costa A.R."/>
            <person name="Fedrizzi T."/>
            <person name="Lopes M.L."/>
            <person name="Pecorari M."/>
            <person name="Oliveira da Costa W.L."/>
            <person name="Giacobazzi E."/>
            <person name="da Costa Bahia J.R."/>
            <person name="De Sanctis V."/>
            <person name="Batista Lima K.V."/>
            <person name="Bertorelli R."/>
            <person name="Grottola A."/>
            <person name="Fabio A."/>
            <person name="Mariottini A."/>
            <person name="Ferretti P."/>
            <person name="Di Leva F."/>
            <person name="Fregni Serpini G."/>
            <person name="Tagliazucchi S."/>
            <person name="Rumpianesi F."/>
            <person name="Jousson O."/>
            <person name="Segata N."/>
            <person name="Tortoli E."/>
        </authorList>
    </citation>
    <scope>NUCLEOTIDE SEQUENCE [LARGE SCALE GENOMIC DNA]</scope>
    <source>
        <strain evidence="1 2">IEC33</strain>
    </source>
</reference>
<name>A0A1X2A855_9MYCO</name>
<organism evidence="1 2">
    <name type="scientific">Mycobacterium paraense</name>
    <dbReference type="NCBI Taxonomy" id="767916"/>
    <lineage>
        <taxon>Bacteria</taxon>
        <taxon>Bacillati</taxon>
        <taxon>Actinomycetota</taxon>
        <taxon>Actinomycetes</taxon>
        <taxon>Mycobacteriales</taxon>
        <taxon>Mycobacteriaceae</taxon>
        <taxon>Mycobacterium</taxon>
        <taxon>Mycobacterium simiae complex</taxon>
    </lineage>
</organism>
<accession>A0A1X2A855</accession>
<comment type="caution">
    <text evidence="1">The sequence shown here is derived from an EMBL/GenBank/DDBJ whole genome shotgun (WGS) entry which is preliminary data.</text>
</comment>
<evidence type="ECO:0000313" key="2">
    <source>
        <dbReference type="Proteomes" id="UP000193285"/>
    </source>
</evidence>
<dbReference type="Proteomes" id="UP000193285">
    <property type="component" value="Unassembled WGS sequence"/>
</dbReference>
<gene>
    <name evidence="1" type="ORF">AWB90_00435</name>
</gene>
<dbReference type="EMBL" id="LQPN01000056">
    <property type="protein sequence ID" value="ORW43632.1"/>
    <property type="molecule type" value="Genomic_DNA"/>
</dbReference>
<sequence>MATSFPSAVFKFAVSEPAAGAGVDVAEVAGEALWTGGVVPVWLVACWGELQAVRATTGSDSKTAAAASLVMPGA</sequence>
<proteinExistence type="predicted"/>
<dbReference type="STRING" id="767916.AWB91_01980"/>